<evidence type="ECO:0000313" key="2">
    <source>
        <dbReference type="Proteomes" id="UP000837857"/>
    </source>
</evidence>
<feature type="non-terminal residue" evidence="1">
    <location>
        <position position="110"/>
    </location>
</feature>
<dbReference type="Proteomes" id="UP000837857">
    <property type="component" value="Chromosome 23"/>
</dbReference>
<keyword evidence="2" id="KW-1185">Reference proteome</keyword>
<evidence type="ECO:0000313" key="1">
    <source>
        <dbReference type="EMBL" id="CAH2056081.1"/>
    </source>
</evidence>
<sequence>MSLSKSARAKAKPTTTRARPRTFHGVQCAGVVNAYCQIGLRRPNALLQAAHHRSIASEAAEDVTAFLRKGADNGVATSPTLFARRIPPRCRGSERRLQLSNKYINLCKCM</sequence>
<dbReference type="EMBL" id="OW152835">
    <property type="protein sequence ID" value="CAH2056081.1"/>
    <property type="molecule type" value="Genomic_DNA"/>
</dbReference>
<reference evidence="1" key="1">
    <citation type="submission" date="2022-03" db="EMBL/GenBank/DDBJ databases">
        <authorList>
            <person name="Martin H S."/>
        </authorList>
    </citation>
    <scope>NUCLEOTIDE SEQUENCE</scope>
</reference>
<proteinExistence type="predicted"/>
<gene>
    <name evidence="1" type="ORF">IPOD504_LOCUS9353</name>
</gene>
<accession>A0ABN8IJ27</accession>
<protein>
    <submittedName>
        <fullName evidence="1">Uncharacterized protein</fullName>
    </submittedName>
</protein>
<name>A0ABN8IJ27_9NEOP</name>
<organism evidence="1 2">
    <name type="scientific">Iphiclides podalirius</name>
    <name type="common">scarce swallowtail</name>
    <dbReference type="NCBI Taxonomy" id="110791"/>
    <lineage>
        <taxon>Eukaryota</taxon>
        <taxon>Metazoa</taxon>
        <taxon>Ecdysozoa</taxon>
        <taxon>Arthropoda</taxon>
        <taxon>Hexapoda</taxon>
        <taxon>Insecta</taxon>
        <taxon>Pterygota</taxon>
        <taxon>Neoptera</taxon>
        <taxon>Endopterygota</taxon>
        <taxon>Lepidoptera</taxon>
        <taxon>Glossata</taxon>
        <taxon>Ditrysia</taxon>
        <taxon>Papilionoidea</taxon>
        <taxon>Papilionidae</taxon>
        <taxon>Papilioninae</taxon>
        <taxon>Iphiclides</taxon>
    </lineage>
</organism>